<dbReference type="InterPro" id="IPR055170">
    <property type="entry name" value="GFO_IDH_MocA-like_dom"/>
</dbReference>
<dbReference type="EMBL" id="PDOE01000002">
    <property type="protein sequence ID" value="RKL68238.1"/>
    <property type="molecule type" value="Genomic_DNA"/>
</dbReference>
<dbReference type="InterPro" id="IPR000683">
    <property type="entry name" value="Gfo/Idh/MocA-like_OxRdtase_N"/>
</dbReference>
<evidence type="ECO:0000259" key="2">
    <source>
        <dbReference type="Pfam" id="PF01408"/>
    </source>
</evidence>
<protein>
    <submittedName>
        <fullName evidence="4">Oxidoreductase</fullName>
    </submittedName>
</protein>
<name>A0A3A9K9K8_9BACI</name>
<reference evidence="4 5" key="1">
    <citation type="submission" date="2017-10" db="EMBL/GenBank/DDBJ databases">
        <title>Bacillus sp. nov., a halophilic bacterium isolated from a Keqin Lake.</title>
        <authorList>
            <person name="Wang H."/>
        </authorList>
    </citation>
    <scope>NUCLEOTIDE SEQUENCE [LARGE SCALE GENOMIC DNA]</scope>
    <source>
        <strain evidence="4 5">KCTC 13187</strain>
    </source>
</reference>
<dbReference type="SUPFAM" id="SSF55347">
    <property type="entry name" value="Glyceraldehyde-3-phosphate dehydrogenase-like, C-terminal domain"/>
    <property type="match status" value="1"/>
</dbReference>
<feature type="domain" description="GFO/IDH/MocA-like oxidoreductase" evidence="3">
    <location>
        <begin position="128"/>
        <end position="264"/>
    </location>
</feature>
<sequence length="362" mass="39348">MKIGIIGCGNISGIYLENLGNFAGVEVKGITDLDLSKSKKQADKYDVPHVYQSVEELLGDQEIELVINLTIPKVHANVCRQILESGKHVYVEKPLASDLIDGEGLLALANEKGLRIGGAPDTFLGAGIQTCRKLIDDGAIGRPLSVIGFMMGGGHENWHPDPAFFYERGGGPMYDMGPYYLTAFVNLLGPIRRVTGSASMAFTERTIKSEPKYGQKIPVETPTFLTGTIDFENGAVGTLITSFDTFTKADYPNIEIYGTEGTIRVPDPNTFGGPVLLRKPGESEWSTVDLTHKYEGNSRGIGVLDMLSSIKSNKEHRANGKLALHVLEAMHGFHVAAEEGKHYELNNRCDVPESLPISGIQV</sequence>
<dbReference type="Pfam" id="PF22725">
    <property type="entry name" value="GFO_IDH_MocA_C3"/>
    <property type="match status" value="1"/>
</dbReference>
<accession>A0A3A9K9K8</accession>
<dbReference type="RefSeq" id="WP_110938577.1">
    <property type="nucleotide sequence ID" value="NZ_KZ614147.1"/>
</dbReference>
<dbReference type="Proteomes" id="UP000281498">
    <property type="component" value="Unassembled WGS sequence"/>
</dbReference>
<evidence type="ECO:0000313" key="4">
    <source>
        <dbReference type="EMBL" id="RKL68238.1"/>
    </source>
</evidence>
<dbReference type="Gene3D" id="3.30.360.10">
    <property type="entry name" value="Dihydrodipicolinate Reductase, domain 2"/>
    <property type="match status" value="1"/>
</dbReference>
<keyword evidence="1" id="KW-0560">Oxidoreductase</keyword>
<evidence type="ECO:0000313" key="5">
    <source>
        <dbReference type="Proteomes" id="UP000281498"/>
    </source>
</evidence>
<dbReference type="InterPro" id="IPR050463">
    <property type="entry name" value="Gfo/Idh/MocA_oxidrdct_glycsds"/>
</dbReference>
<dbReference type="Pfam" id="PF01408">
    <property type="entry name" value="GFO_IDH_MocA"/>
    <property type="match status" value="1"/>
</dbReference>
<organism evidence="4 5">
    <name type="scientific">Salipaludibacillus neizhouensis</name>
    <dbReference type="NCBI Taxonomy" id="885475"/>
    <lineage>
        <taxon>Bacteria</taxon>
        <taxon>Bacillati</taxon>
        <taxon>Bacillota</taxon>
        <taxon>Bacilli</taxon>
        <taxon>Bacillales</taxon>
        <taxon>Bacillaceae</taxon>
    </lineage>
</organism>
<dbReference type="Gene3D" id="3.40.50.720">
    <property type="entry name" value="NAD(P)-binding Rossmann-like Domain"/>
    <property type="match status" value="1"/>
</dbReference>
<gene>
    <name evidence="4" type="ORF">CR203_07060</name>
</gene>
<keyword evidence="5" id="KW-1185">Reference proteome</keyword>
<dbReference type="SUPFAM" id="SSF51735">
    <property type="entry name" value="NAD(P)-binding Rossmann-fold domains"/>
    <property type="match status" value="1"/>
</dbReference>
<evidence type="ECO:0000259" key="3">
    <source>
        <dbReference type="Pfam" id="PF22725"/>
    </source>
</evidence>
<dbReference type="OrthoDB" id="9815825at2"/>
<feature type="domain" description="Gfo/Idh/MocA-like oxidoreductase N-terminal" evidence="2">
    <location>
        <begin position="1"/>
        <end position="115"/>
    </location>
</feature>
<dbReference type="PANTHER" id="PTHR43818">
    <property type="entry name" value="BCDNA.GH03377"/>
    <property type="match status" value="1"/>
</dbReference>
<proteinExistence type="predicted"/>
<dbReference type="AlphaFoldDB" id="A0A3A9K9K8"/>
<comment type="caution">
    <text evidence="4">The sequence shown here is derived from an EMBL/GenBank/DDBJ whole genome shotgun (WGS) entry which is preliminary data.</text>
</comment>
<dbReference type="InterPro" id="IPR036291">
    <property type="entry name" value="NAD(P)-bd_dom_sf"/>
</dbReference>
<evidence type="ECO:0000256" key="1">
    <source>
        <dbReference type="ARBA" id="ARBA00023002"/>
    </source>
</evidence>
<dbReference type="PANTHER" id="PTHR43818:SF11">
    <property type="entry name" value="BCDNA.GH03377"/>
    <property type="match status" value="1"/>
</dbReference>
<dbReference type="GO" id="GO:0000166">
    <property type="term" value="F:nucleotide binding"/>
    <property type="evidence" value="ECO:0007669"/>
    <property type="project" value="InterPro"/>
</dbReference>
<dbReference type="GO" id="GO:0016491">
    <property type="term" value="F:oxidoreductase activity"/>
    <property type="evidence" value="ECO:0007669"/>
    <property type="project" value="UniProtKB-KW"/>
</dbReference>